<evidence type="ECO:0000313" key="2">
    <source>
        <dbReference type="EMBL" id="KAK8781150.1"/>
    </source>
</evidence>
<protein>
    <submittedName>
        <fullName evidence="2">Uncharacterized protein</fullName>
    </submittedName>
</protein>
<feature type="transmembrane region" description="Helical" evidence="1">
    <location>
        <begin position="166"/>
        <end position="188"/>
    </location>
</feature>
<name>A0AAQ4F1X4_AMBAM</name>
<proteinExistence type="predicted"/>
<gene>
    <name evidence="2" type="ORF">V5799_017512</name>
</gene>
<dbReference type="Proteomes" id="UP001321473">
    <property type="component" value="Unassembled WGS sequence"/>
</dbReference>
<dbReference type="AlphaFoldDB" id="A0AAQ4F1X4"/>
<keyword evidence="1" id="KW-0812">Transmembrane</keyword>
<evidence type="ECO:0000313" key="3">
    <source>
        <dbReference type="Proteomes" id="UP001321473"/>
    </source>
</evidence>
<organism evidence="2 3">
    <name type="scientific">Amblyomma americanum</name>
    <name type="common">Lone star tick</name>
    <dbReference type="NCBI Taxonomy" id="6943"/>
    <lineage>
        <taxon>Eukaryota</taxon>
        <taxon>Metazoa</taxon>
        <taxon>Ecdysozoa</taxon>
        <taxon>Arthropoda</taxon>
        <taxon>Chelicerata</taxon>
        <taxon>Arachnida</taxon>
        <taxon>Acari</taxon>
        <taxon>Parasitiformes</taxon>
        <taxon>Ixodida</taxon>
        <taxon>Ixodoidea</taxon>
        <taxon>Ixodidae</taxon>
        <taxon>Amblyomminae</taxon>
        <taxon>Amblyomma</taxon>
    </lineage>
</organism>
<keyword evidence="3" id="KW-1185">Reference proteome</keyword>
<evidence type="ECO:0000256" key="1">
    <source>
        <dbReference type="SAM" id="Phobius"/>
    </source>
</evidence>
<keyword evidence="1" id="KW-1133">Transmembrane helix</keyword>
<reference evidence="2 3" key="1">
    <citation type="journal article" date="2023" name="Arcadia Sci">
        <title>De novo assembly of a long-read Amblyomma americanum tick genome.</title>
        <authorList>
            <person name="Chou S."/>
            <person name="Poskanzer K.E."/>
            <person name="Rollins M."/>
            <person name="Thuy-Boun P.S."/>
        </authorList>
    </citation>
    <scope>NUCLEOTIDE SEQUENCE [LARGE SCALE GENOMIC DNA]</scope>
    <source>
        <strain evidence="2">F_SG_1</strain>
        <tissue evidence="2">Salivary glands</tissue>
    </source>
</reference>
<keyword evidence="1" id="KW-0472">Membrane</keyword>
<comment type="caution">
    <text evidence="2">The sequence shown here is derived from an EMBL/GenBank/DDBJ whole genome shotgun (WGS) entry which is preliminary data.</text>
</comment>
<accession>A0AAQ4F1X4</accession>
<dbReference type="EMBL" id="JARKHS020007968">
    <property type="protein sequence ID" value="KAK8781150.1"/>
    <property type="molecule type" value="Genomic_DNA"/>
</dbReference>
<sequence length="204" mass="22776">MAILDYATISLLATPSMAQLSGLDSYRALHDRIVSMRGELPQSVIYSERTLRQVVAGEVIIIMDATGNRVFVAPFCDALQPAFFHVSRQRVETADFRWYMNKRLDPRLVTAMDRRIRWLQEAAVPFMLPHEIFRKPATCFLDHSGGSGGRSAAGQYEVLHLEDLRAAFLVLLCSLAAALGVLLLELAAHKCCSCRQLEGKRILA</sequence>